<sequence length="525" mass="56026">MTAFASRFPLLRRAASALLLTGWVVACGPDLQPEPGEPPPENPPENPQDTHLRHVDNGDGTFTTTVDATSQTEWIGLDLDTRRQENANEDAKWDVAFQRFHVRSRGGSSGTGGVEVAMLAGSDLTQVRQAPQAGYAADAVDGEDADTNPDTPFEVGEGWYSYDVATHKLAPRTQVYVVRSDAGAYFKLQFTGYYDTAGTPAMLQLRWGPVQAPGSAELQVNAESSTEWIYLQAGKGVVQVSNPESSLEWDVAVRRTQLRTNGGVSGQGVGGARIAEETDFASVQRALTVGYALDAQQPVAGPPGSGTTAPANPTLNDWYDYDVNTHVLTPKNRVFLVRTAKGDYARLRINSYASGKYSVLFTAIPAQAETVRLTVDASDSAKTVGVRLSQGTVAALTEPTSGDWDISFKRTWLQTNSGTSGSGQAGALATEATELAEVPRASEGPYTVDTMMPVAGPPGSGEASGNAVLNDWYDYDPASHGVTPKARVFLVKTVEGAFAKVRILTYASGTFTLEYTYSGPGRTSF</sequence>
<evidence type="ECO:0000313" key="4">
    <source>
        <dbReference type="Proteomes" id="UP000199181"/>
    </source>
</evidence>
<reference evidence="4" key="1">
    <citation type="submission" date="2016-10" db="EMBL/GenBank/DDBJ databases">
        <authorList>
            <person name="Varghese N."/>
            <person name="Submissions S."/>
        </authorList>
    </citation>
    <scope>NUCLEOTIDE SEQUENCE [LARGE SCALE GENOMIC DNA]</scope>
    <source>
        <strain evidence="4">DSM 16858</strain>
    </source>
</reference>
<organism evidence="3 4">
    <name type="scientific">Stigmatella erecta</name>
    <dbReference type="NCBI Taxonomy" id="83460"/>
    <lineage>
        <taxon>Bacteria</taxon>
        <taxon>Pseudomonadati</taxon>
        <taxon>Myxococcota</taxon>
        <taxon>Myxococcia</taxon>
        <taxon>Myxococcales</taxon>
        <taxon>Cystobacterineae</taxon>
        <taxon>Archangiaceae</taxon>
        <taxon>Stigmatella</taxon>
    </lineage>
</organism>
<feature type="signal peptide" evidence="2">
    <location>
        <begin position="1"/>
        <end position="26"/>
    </location>
</feature>
<accession>A0A1I0GSY2</accession>
<dbReference type="InterPro" id="IPR025921">
    <property type="entry name" value="HmuY"/>
</dbReference>
<dbReference type="Pfam" id="PF14064">
    <property type="entry name" value="HmuY"/>
    <property type="match status" value="3"/>
</dbReference>
<feature type="chain" id="PRO_5011640612" evidence="2">
    <location>
        <begin position="27"/>
        <end position="525"/>
    </location>
</feature>
<dbReference type="EMBL" id="FOIJ01000004">
    <property type="protein sequence ID" value="SET74214.1"/>
    <property type="molecule type" value="Genomic_DNA"/>
</dbReference>
<dbReference type="RefSeq" id="WP_093518779.1">
    <property type="nucleotide sequence ID" value="NZ_FOIJ01000004.1"/>
</dbReference>
<protein>
    <submittedName>
        <fullName evidence="3">HmuY protein</fullName>
    </submittedName>
</protein>
<dbReference type="AlphaFoldDB" id="A0A1I0GSY2"/>
<evidence type="ECO:0000256" key="1">
    <source>
        <dbReference type="SAM" id="MobiDB-lite"/>
    </source>
</evidence>
<proteinExistence type="predicted"/>
<keyword evidence="4" id="KW-1185">Reference proteome</keyword>
<gene>
    <name evidence="3" type="ORF">SAMN05443639_104150</name>
</gene>
<keyword evidence="2" id="KW-0732">Signal</keyword>
<evidence type="ECO:0000313" key="3">
    <source>
        <dbReference type="EMBL" id="SET74214.1"/>
    </source>
</evidence>
<name>A0A1I0GSY2_9BACT</name>
<dbReference type="PROSITE" id="PS51257">
    <property type="entry name" value="PROKAR_LIPOPROTEIN"/>
    <property type="match status" value="1"/>
</dbReference>
<evidence type="ECO:0000256" key="2">
    <source>
        <dbReference type="SAM" id="SignalP"/>
    </source>
</evidence>
<dbReference type="Proteomes" id="UP000199181">
    <property type="component" value="Unassembled WGS sequence"/>
</dbReference>
<feature type="region of interest" description="Disordered" evidence="1">
    <location>
        <begin position="30"/>
        <end position="64"/>
    </location>
</feature>
<feature type="compositionally biased region" description="Basic and acidic residues" evidence="1">
    <location>
        <begin position="48"/>
        <end position="57"/>
    </location>
</feature>
<dbReference type="CDD" id="cd12105">
    <property type="entry name" value="HmuY"/>
    <property type="match status" value="3"/>
</dbReference>
<feature type="compositionally biased region" description="Pro residues" evidence="1">
    <location>
        <begin position="35"/>
        <end position="46"/>
    </location>
</feature>